<dbReference type="EMBL" id="CAAHFG010000003">
    <property type="protein sequence ID" value="VGO16255.1"/>
    <property type="molecule type" value="Genomic_DNA"/>
</dbReference>
<protein>
    <recommendedName>
        <fullName evidence="1">Alpha-L-rhamnosidase six-hairpin glycosidase domain-containing protein</fullName>
    </recommendedName>
</protein>
<gene>
    <name evidence="2" type="ORF">PDESU_04846</name>
</gene>
<dbReference type="Proteomes" id="UP000366872">
    <property type="component" value="Unassembled WGS sequence"/>
</dbReference>
<dbReference type="GO" id="GO:0005975">
    <property type="term" value="P:carbohydrate metabolic process"/>
    <property type="evidence" value="ECO:0007669"/>
    <property type="project" value="InterPro"/>
</dbReference>
<evidence type="ECO:0000313" key="2">
    <source>
        <dbReference type="EMBL" id="VGO16255.1"/>
    </source>
</evidence>
<dbReference type="SUPFAM" id="SSF48208">
    <property type="entry name" value="Six-hairpin glycosidases"/>
    <property type="match status" value="1"/>
</dbReference>
<sequence>MTCALICVAAFNSSALESRDPRVRSFVMPTRVVWTSAESDTSSVSDADSLLSPKYGQVPEGAFKQGGGCRMVNRGEPASVLVDFGRELHGGVALASGPISEKGMKVRVRFGESVAETMAELGERGACNDHAIRDSVIELPALGTHELGNTGFRFARIDLVTEGVLSLDSIRAVSLMRDMPRLGSFRCSDQRLNEVWDTAAHTLHLCCQEYIWDGIKRDRLVWMGDMHPEVMAMMAVFGPQEIVNASLDYMQKTTPADQWMNGLPSYTLWWLRCQHDWYYYTGDLEYLKGHHEYIVDVFDHLDRYIGTNHACTLQKGFLDWPTQANRPAVDAGMHALMLMTYENGVAMAEALGVHPPKTNPQR</sequence>
<proteinExistence type="predicted"/>
<dbReference type="Gene3D" id="1.50.10.10">
    <property type="match status" value="1"/>
</dbReference>
<organism evidence="2 3">
    <name type="scientific">Pontiella desulfatans</name>
    <dbReference type="NCBI Taxonomy" id="2750659"/>
    <lineage>
        <taxon>Bacteria</taxon>
        <taxon>Pseudomonadati</taxon>
        <taxon>Kiritimatiellota</taxon>
        <taxon>Kiritimatiellia</taxon>
        <taxon>Kiritimatiellales</taxon>
        <taxon>Pontiellaceae</taxon>
        <taxon>Pontiella</taxon>
    </lineage>
</organism>
<keyword evidence="3" id="KW-1185">Reference proteome</keyword>
<feature type="domain" description="Alpha-L-rhamnosidase six-hairpin glycosidase" evidence="1">
    <location>
        <begin position="181"/>
        <end position="328"/>
    </location>
</feature>
<dbReference type="InterPro" id="IPR008928">
    <property type="entry name" value="6-hairpin_glycosidase_sf"/>
</dbReference>
<dbReference type="AlphaFoldDB" id="A0A6C2U8H3"/>
<evidence type="ECO:0000259" key="1">
    <source>
        <dbReference type="Pfam" id="PF17389"/>
    </source>
</evidence>
<dbReference type="PANTHER" id="PTHR34987">
    <property type="entry name" value="C, PUTATIVE (AFU_ORTHOLOGUE AFUA_3G02880)-RELATED"/>
    <property type="match status" value="1"/>
</dbReference>
<name>A0A6C2U8H3_PONDE</name>
<reference evidence="2 3" key="1">
    <citation type="submission" date="2019-04" db="EMBL/GenBank/DDBJ databases">
        <authorList>
            <person name="Van Vliet M D."/>
        </authorList>
    </citation>
    <scope>NUCLEOTIDE SEQUENCE [LARGE SCALE GENOMIC DNA]</scope>
    <source>
        <strain evidence="2 3">F1</strain>
    </source>
</reference>
<dbReference type="Pfam" id="PF17389">
    <property type="entry name" value="Bac_rhamnosid6H"/>
    <property type="match status" value="1"/>
</dbReference>
<dbReference type="InterPro" id="IPR035396">
    <property type="entry name" value="Bac_rhamnosid6H"/>
</dbReference>
<evidence type="ECO:0000313" key="3">
    <source>
        <dbReference type="Proteomes" id="UP000366872"/>
    </source>
</evidence>
<dbReference type="PANTHER" id="PTHR34987:SF4">
    <property type="entry name" value="ALPHA-L-RHAMNOSIDASE C-TERMINAL DOMAIN-CONTAINING PROTEIN"/>
    <property type="match status" value="1"/>
</dbReference>
<accession>A0A6C2U8H3</accession>
<dbReference type="InterPro" id="IPR012341">
    <property type="entry name" value="6hp_glycosidase-like_sf"/>
</dbReference>